<keyword evidence="3" id="KW-1185">Reference proteome</keyword>
<dbReference type="Proteomes" id="UP000235145">
    <property type="component" value="Unassembled WGS sequence"/>
</dbReference>
<evidence type="ECO:0000256" key="1">
    <source>
        <dbReference type="SAM" id="MobiDB-lite"/>
    </source>
</evidence>
<accession>A0A9R1WXQ4</accession>
<dbReference type="PANTHER" id="PTHR31569">
    <property type="entry name" value="SWIM-TYPE DOMAIN-CONTAINING PROTEIN"/>
    <property type="match status" value="1"/>
</dbReference>
<evidence type="ECO:0008006" key="4">
    <source>
        <dbReference type="Google" id="ProtNLM"/>
    </source>
</evidence>
<dbReference type="InterPro" id="IPR052579">
    <property type="entry name" value="Zinc_finger_SWIM"/>
</dbReference>
<comment type="caution">
    <text evidence="2">The sequence shown here is derived from an EMBL/GenBank/DDBJ whole genome shotgun (WGS) entry which is preliminary data.</text>
</comment>
<evidence type="ECO:0000313" key="2">
    <source>
        <dbReference type="EMBL" id="KAJ0191661.1"/>
    </source>
</evidence>
<reference evidence="2 3" key="1">
    <citation type="journal article" date="2017" name="Nat. Commun.">
        <title>Genome assembly with in vitro proximity ligation data and whole-genome triplication in lettuce.</title>
        <authorList>
            <person name="Reyes-Chin-Wo S."/>
            <person name="Wang Z."/>
            <person name="Yang X."/>
            <person name="Kozik A."/>
            <person name="Arikit S."/>
            <person name="Song C."/>
            <person name="Xia L."/>
            <person name="Froenicke L."/>
            <person name="Lavelle D.O."/>
            <person name="Truco M.J."/>
            <person name="Xia R."/>
            <person name="Zhu S."/>
            <person name="Xu C."/>
            <person name="Xu H."/>
            <person name="Xu X."/>
            <person name="Cox K."/>
            <person name="Korf I."/>
            <person name="Meyers B.C."/>
            <person name="Michelmore R.W."/>
        </authorList>
    </citation>
    <scope>NUCLEOTIDE SEQUENCE [LARGE SCALE GENOMIC DNA]</scope>
    <source>
        <strain evidence="3">cv. Salinas</strain>
        <tissue evidence="2">Seedlings</tissue>
    </source>
</reference>
<dbReference type="EMBL" id="NBSK02000008">
    <property type="protein sequence ID" value="KAJ0191661.1"/>
    <property type="molecule type" value="Genomic_DNA"/>
</dbReference>
<gene>
    <name evidence="2" type="ORF">LSAT_V11C800444830</name>
</gene>
<evidence type="ECO:0000313" key="3">
    <source>
        <dbReference type="Proteomes" id="UP000235145"/>
    </source>
</evidence>
<sequence>MSCTFCPRVIVTDRDLVLMKACEDVFPQSNHLLRRWHIFNDITKHCRKRIKSDKTWGSSSNVEEISRISDTECIYASVCRPSIFIVQRSRSIIIRKPKFKDEIFNSLRHHVSEHALDKILEELHRLKGFVPTLENCGCQLRTCFGLPCAHELAMYVDAGSLIPLDSIDIVWRTLDFKPCVFVDYGNLNVDDHMQRWKEKFNNQPNHVKYSYIRKMEEIIDPSKIMINEPLVKKNNRERPTVKRGHHQSQAPPRYSCSDLNQEPLRHSSSFFDLNDEPTRHSSTFFDLNDEPNRHNSSFFYLNNEPARQSSFFMGMNEEPIDQCSYQFDLNEEPTCQWSYRFDLKEKATKEHNSLLKEIPSIFHPYIMRIQNVRGDGNCGFSISSCFVSGMMKMNGFSFTNNCMTSY</sequence>
<dbReference type="AlphaFoldDB" id="A0A9R1WXQ4"/>
<proteinExistence type="predicted"/>
<organism evidence="2 3">
    <name type="scientific">Lactuca sativa</name>
    <name type="common">Garden lettuce</name>
    <dbReference type="NCBI Taxonomy" id="4236"/>
    <lineage>
        <taxon>Eukaryota</taxon>
        <taxon>Viridiplantae</taxon>
        <taxon>Streptophyta</taxon>
        <taxon>Embryophyta</taxon>
        <taxon>Tracheophyta</taxon>
        <taxon>Spermatophyta</taxon>
        <taxon>Magnoliopsida</taxon>
        <taxon>eudicotyledons</taxon>
        <taxon>Gunneridae</taxon>
        <taxon>Pentapetalae</taxon>
        <taxon>asterids</taxon>
        <taxon>campanulids</taxon>
        <taxon>Asterales</taxon>
        <taxon>Asteraceae</taxon>
        <taxon>Cichorioideae</taxon>
        <taxon>Cichorieae</taxon>
        <taxon>Lactucinae</taxon>
        <taxon>Lactuca</taxon>
    </lineage>
</organism>
<dbReference type="PANTHER" id="PTHR31569:SF4">
    <property type="entry name" value="SWIM-TYPE DOMAIN-CONTAINING PROTEIN"/>
    <property type="match status" value="1"/>
</dbReference>
<feature type="region of interest" description="Disordered" evidence="1">
    <location>
        <begin position="236"/>
        <end position="256"/>
    </location>
</feature>
<name>A0A9R1WXQ4_LACSA</name>
<protein>
    <recommendedName>
        <fullName evidence="4">Protein FAR1-RELATED SEQUENCE</fullName>
    </recommendedName>
</protein>